<dbReference type="EMBL" id="QBKP01000006">
    <property type="protein sequence ID" value="PTX50097.1"/>
    <property type="molecule type" value="Genomic_DNA"/>
</dbReference>
<evidence type="ECO:0000313" key="4">
    <source>
        <dbReference type="Proteomes" id="UP000244224"/>
    </source>
</evidence>
<accession>A0A2T6B1Y9</accession>
<proteinExistence type="predicted"/>
<protein>
    <submittedName>
        <fullName evidence="3">Hint domain-containing protein</fullName>
    </submittedName>
</protein>
<dbReference type="InterPro" id="IPR028992">
    <property type="entry name" value="Hedgehog/Intein_dom"/>
</dbReference>
<comment type="caution">
    <text evidence="3">The sequence shown here is derived from an EMBL/GenBank/DDBJ whole genome shotgun (WGS) entry which is preliminary data.</text>
</comment>
<dbReference type="Proteomes" id="UP000244224">
    <property type="component" value="Unassembled WGS sequence"/>
</dbReference>
<evidence type="ECO:0000313" key="3">
    <source>
        <dbReference type="EMBL" id="PTX50097.1"/>
    </source>
</evidence>
<dbReference type="RefSeq" id="WP_108129003.1">
    <property type="nucleotide sequence ID" value="NZ_QBKP01000006.1"/>
</dbReference>
<feature type="domain" description="Hedgehog/Intein (Hint)" evidence="2">
    <location>
        <begin position="177"/>
        <end position="305"/>
    </location>
</feature>
<evidence type="ECO:0000259" key="2">
    <source>
        <dbReference type="Pfam" id="PF13403"/>
    </source>
</evidence>
<keyword evidence="4" id="KW-1185">Reference proteome</keyword>
<gene>
    <name evidence="3" type="ORF">C8N34_106279</name>
</gene>
<dbReference type="OrthoDB" id="6305173at2"/>
<sequence>MNTAPRPGGWTALSQHDPTRPGAGAGRKGLMERGALVLELAVPLRKAQVLLDYHAEADGWERAFSILHDPESGLTIRHRQGKAVALHRLCGPLPAEPGIAQVILTFDAPARHWKLSYCRPGSGTFLAATGEAPLPLPLDDLDRMCALSPLVRRHEAVLWFGATSQATPPCASGWVHPQSRIATPSGFRQAGSLGPGDTVLLHDGSARGLRSVRHLDLPGRGSHTPVRLRAPYFVAGHDLLVSADLPVLLTGGDIEDVYGEPALLVAAQHLTDGFAAIFDTGHMVVRTVSLDVGPPAVVQGDGMAFLSASHTAGQNGPPPLRQLRGFEAMALLAALNRGNTGWRAA</sequence>
<evidence type="ECO:0000256" key="1">
    <source>
        <dbReference type="SAM" id="MobiDB-lite"/>
    </source>
</evidence>
<dbReference type="AlphaFoldDB" id="A0A2T6B1Y9"/>
<reference evidence="3 4" key="1">
    <citation type="submission" date="2018-04" db="EMBL/GenBank/DDBJ databases">
        <title>Genomic Encyclopedia of Archaeal and Bacterial Type Strains, Phase II (KMG-II): from individual species to whole genera.</title>
        <authorList>
            <person name="Goeker M."/>
        </authorList>
    </citation>
    <scope>NUCLEOTIDE SEQUENCE [LARGE SCALE GENOMIC DNA]</scope>
    <source>
        <strain evidence="3 4">DSM 21823</strain>
    </source>
</reference>
<name>A0A2T6B1Y9_9RHOB</name>
<feature type="region of interest" description="Disordered" evidence="1">
    <location>
        <begin position="1"/>
        <end position="27"/>
    </location>
</feature>
<dbReference type="Pfam" id="PF13403">
    <property type="entry name" value="Hint_2"/>
    <property type="match status" value="1"/>
</dbReference>
<organism evidence="3 4">
    <name type="scientific">Gemmobacter caeni</name>
    <dbReference type="NCBI Taxonomy" id="589035"/>
    <lineage>
        <taxon>Bacteria</taxon>
        <taxon>Pseudomonadati</taxon>
        <taxon>Pseudomonadota</taxon>
        <taxon>Alphaproteobacteria</taxon>
        <taxon>Rhodobacterales</taxon>
        <taxon>Paracoccaceae</taxon>
        <taxon>Gemmobacter</taxon>
    </lineage>
</organism>